<keyword evidence="1" id="KW-1133">Transmembrane helix</keyword>
<keyword evidence="3" id="KW-1185">Reference proteome</keyword>
<evidence type="ECO:0000256" key="1">
    <source>
        <dbReference type="SAM" id="Phobius"/>
    </source>
</evidence>
<proteinExistence type="predicted"/>
<reference evidence="2" key="1">
    <citation type="submission" date="2021-12" db="EMBL/GenBank/DDBJ databases">
        <authorList>
            <person name="Cha I.-T."/>
            <person name="Lee K.-E."/>
            <person name="Park S.-J."/>
        </authorList>
    </citation>
    <scope>NUCLEOTIDE SEQUENCE</scope>
    <source>
        <strain evidence="2">YSM-43</strain>
    </source>
</reference>
<accession>A0ABY4HJD2</accession>
<dbReference type="EMBL" id="CP090145">
    <property type="protein sequence ID" value="UOX32461.1"/>
    <property type="molecule type" value="Genomic_DNA"/>
</dbReference>
<dbReference type="Proteomes" id="UP000830454">
    <property type="component" value="Chromosome"/>
</dbReference>
<sequence>MTREEQVKFCMLCKNRKMDFQQGLLCRLTDKQADFEESCASFIPDETHNIVKPSYVPVENEESFNWKTALSVILIIFAVIRLIYRLSK</sequence>
<keyword evidence="1" id="KW-0812">Transmembrane</keyword>
<protein>
    <submittedName>
        <fullName evidence="2">Uncharacterized protein</fullName>
    </submittedName>
</protein>
<organism evidence="2 3">
    <name type="scientific">Flavobacterium sediminilitoris</name>
    <dbReference type="NCBI Taxonomy" id="2024526"/>
    <lineage>
        <taxon>Bacteria</taxon>
        <taxon>Pseudomonadati</taxon>
        <taxon>Bacteroidota</taxon>
        <taxon>Flavobacteriia</taxon>
        <taxon>Flavobacteriales</taxon>
        <taxon>Flavobacteriaceae</taxon>
        <taxon>Flavobacterium</taxon>
    </lineage>
</organism>
<gene>
    <name evidence="2" type="ORF">LXD69_10400</name>
</gene>
<evidence type="ECO:0000313" key="3">
    <source>
        <dbReference type="Proteomes" id="UP000830454"/>
    </source>
</evidence>
<name>A0ABY4HJD2_9FLAO</name>
<feature type="transmembrane region" description="Helical" evidence="1">
    <location>
        <begin position="64"/>
        <end position="84"/>
    </location>
</feature>
<keyword evidence="1" id="KW-0472">Membrane</keyword>
<evidence type="ECO:0000313" key="2">
    <source>
        <dbReference type="EMBL" id="UOX32461.1"/>
    </source>
</evidence>
<reference evidence="2" key="2">
    <citation type="submission" date="2022-04" db="EMBL/GenBank/DDBJ databases">
        <title>Complete Genome Sequence of Flavobacterium sediminilitoris YSM-43, Isolated from a Tidal Sediment.</title>
        <authorList>
            <person name="Lee P.A."/>
        </authorList>
    </citation>
    <scope>NUCLEOTIDE SEQUENCE</scope>
    <source>
        <strain evidence="2">YSM-43</strain>
    </source>
</reference>
<dbReference type="RefSeq" id="WP_045968020.1">
    <property type="nucleotide sequence ID" value="NZ_CP090145.1"/>
</dbReference>